<keyword evidence="4" id="KW-1185">Reference proteome</keyword>
<dbReference type="InParanoid" id="C1EDL1"/>
<name>C1EDL1_MICCC</name>
<evidence type="ECO:0000256" key="2">
    <source>
        <dbReference type="ARBA" id="ARBA00022694"/>
    </source>
</evidence>
<dbReference type="KEGG" id="mis:MICPUN_62308"/>
<reference evidence="3 4" key="1">
    <citation type="journal article" date="2009" name="Science">
        <title>Green evolution and dynamic adaptations revealed by genomes of the marine picoeukaryotes Micromonas.</title>
        <authorList>
            <person name="Worden A.Z."/>
            <person name="Lee J.H."/>
            <person name="Mock T."/>
            <person name="Rouze P."/>
            <person name="Simmons M.P."/>
            <person name="Aerts A.L."/>
            <person name="Allen A.E."/>
            <person name="Cuvelier M.L."/>
            <person name="Derelle E."/>
            <person name="Everett M.V."/>
            <person name="Foulon E."/>
            <person name="Grimwood J."/>
            <person name="Gundlach H."/>
            <person name="Henrissat B."/>
            <person name="Napoli C."/>
            <person name="McDonald S.M."/>
            <person name="Parker M.S."/>
            <person name="Rombauts S."/>
            <person name="Salamov A."/>
            <person name="Von Dassow P."/>
            <person name="Badger J.H."/>
            <person name="Coutinho P.M."/>
            <person name="Demir E."/>
            <person name="Dubchak I."/>
            <person name="Gentemann C."/>
            <person name="Eikrem W."/>
            <person name="Gready J.E."/>
            <person name="John U."/>
            <person name="Lanier W."/>
            <person name="Lindquist E.A."/>
            <person name="Lucas S."/>
            <person name="Mayer K.F."/>
            <person name="Moreau H."/>
            <person name="Not F."/>
            <person name="Otillar R."/>
            <person name="Panaud O."/>
            <person name="Pangilinan J."/>
            <person name="Paulsen I."/>
            <person name="Piegu B."/>
            <person name="Poliakov A."/>
            <person name="Robbens S."/>
            <person name="Schmutz J."/>
            <person name="Toulza E."/>
            <person name="Wyss T."/>
            <person name="Zelensky A."/>
            <person name="Zhou K."/>
            <person name="Armbrust E.V."/>
            <person name="Bhattacharya D."/>
            <person name="Goodenough U.W."/>
            <person name="Van de Peer Y."/>
            <person name="Grigoriev I.V."/>
        </authorList>
    </citation>
    <scope>NUCLEOTIDE SEQUENCE [LARGE SCALE GENOMIC DNA]</scope>
    <source>
        <strain evidence="4">RCC299 / NOUM17</strain>
    </source>
</reference>
<accession>C1EDL1</accession>
<comment type="similarity">
    <text evidence="1">Belongs to the eukaryotic/archaeal RNase P protein component 2 family.</text>
</comment>
<proteinExistence type="inferred from homology"/>
<dbReference type="OrthoDB" id="10618287at2759"/>
<dbReference type="SUPFAM" id="SSF160350">
    <property type="entry name" value="Rnp2-like"/>
    <property type="match status" value="1"/>
</dbReference>
<sequence length="184" mass="19359">MGAVVPDGRDRFPVSQRTLDLKTESAYFRVRLCVPRPRAPCVRPTNQPSAHPPVPRFPLSVRSELVGSSEPPSAATFATAITHALAKTHGVVGGAIPLDHLSFEPDEIGTKSGRGRDGHSCGCVGVARCHASDARKVRTALAMLTTTPDGTECRASVLGESGSLVALAGECAARDLARRLIART</sequence>
<dbReference type="GO" id="GO:0001682">
    <property type="term" value="P:tRNA 5'-leader removal"/>
    <property type="evidence" value="ECO:0007669"/>
    <property type="project" value="InterPro"/>
</dbReference>
<protein>
    <submittedName>
        <fullName evidence="3">Uncharacterized protein</fullName>
    </submittedName>
</protein>
<dbReference type="EMBL" id="CP001330">
    <property type="protein sequence ID" value="ACO66383.1"/>
    <property type="molecule type" value="Genomic_DNA"/>
</dbReference>
<dbReference type="RefSeq" id="XP_002505125.1">
    <property type="nucleotide sequence ID" value="XM_002505079.1"/>
</dbReference>
<evidence type="ECO:0000313" key="4">
    <source>
        <dbReference type="Proteomes" id="UP000002009"/>
    </source>
</evidence>
<dbReference type="InterPro" id="IPR038085">
    <property type="entry name" value="Rnp2-like_sf"/>
</dbReference>
<dbReference type="GO" id="GO:0030677">
    <property type="term" value="C:ribonuclease P complex"/>
    <property type="evidence" value="ECO:0007669"/>
    <property type="project" value="InterPro"/>
</dbReference>
<dbReference type="AlphaFoldDB" id="C1EDL1"/>
<keyword evidence="2" id="KW-0819">tRNA processing</keyword>
<evidence type="ECO:0000313" key="3">
    <source>
        <dbReference type="EMBL" id="ACO66383.1"/>
    </source>
</evidence>
<organism evidence="3 4">
    <name type="scientific">Micromonas commoda (strain RCC299 / NOUM17 / CCMP2709)</name>
    <name type="common">Picoplanktonic green alga</name>
    <dbReference type="NCBI Taxonomy" id="296587"/>
    <lineage>
        <taxon>Eukaryota</taxon>
        <taxon>Viridiplantae</taxon>
        <taxon>Chlorophyta</taxon>
        <taxon>Mamiellophyceae</taxon>
        <taxon>Mamiellales</taxon>
        <taxon>Mamiellaceae</taxon>
        <taxon>Micromonas</taxon>
    </lineage>
</organism>
<dbReference type="GeneID" id="8247240"/>
<dbReference type="InterPro" id="IPR002759">
    <property type="entry name" value="Pop5/Rpp14/Rnp2-like"/>
</dbReference>
<dbReference type="Gene3D" id="3.30.70.3250">
    <property type="entry name" value="Ribonuclease P, Pop5 subunit"/>
    <property type="match status" value="1"/>
</dbReference>
<gene>
    <name evidence="3" type="ORF">MICPUN_62308</name>
</gene>
<dbReference type="Proteomes" id="UP000002009">
    <property type="component" value="Chromosome 11"/>
</dbReference>
<evidence type="ECO:0000256" key="1">
    <source>
        <dbReference type="ARBA" id="ARBA00010800"/>
    </source>
</evidence>
<dbReference type="Pfam" id="PF01900">
    <property type="entry name" value="RNase_P_Rpp14"/>
    <property type="match status" value="1"/>
</dbReference>